<dbReference type="EMBL" id="MU393472">
    <property type="protein sequence ID" value="KAI4865449.1"/>
    <property type="molecule type" value="Genomic_DNA"/>
</dbReference>
<reference evidence="1 2" key="1">
    <citation type="journal article" date="2022" name="New Phytol.">
        <title>Ecological generalism drives hyperdiversity of secondary metabolite gene clusters in xylarialean endophytes.</title>
        <authorList>
            <person name="Franco M.E.E."/>
            <person name="Wisecaver J.H."/>
            <person name="Arnold A.E."/>
            <person name="Ju Y.M."/>
            <person name="Slot J.C."/>
            <person name="Ahrendt S."/>
            <person name="Moore L.P."/>
            <person name="Eastman K.E."/>
            <person name="Scott K."/>
            <person name="Konkel Z."/>
            <person name="Mondo S.J."/>
            <person name="Kuo A."/>
            <person name="Hayes R.D."/>
            <person name="Haridas S."/>
            <person name="Andreopoulos B."/>
            <person name="Riley R."/>
            <person name="LaButti K."/>
            <person name="Pangilinan J."/>
            <person name="Lipzen A."/>
            <person name="Amirebrahimi M."/>
            <person name="Yan J."/>
            <person name="Adam C."/>
            <person name="Keymanesh K."/>
            <person name="Ng V."/>
            <person name="Louie K."/>
            <person name="Northen T."/>
            <person name="Drula E."/>
            <person name="Henrissat B."/>
            <person name="Hsieh H.M."/>
            <person name="Youens-Clark K."/>
            <person name="Lutzoni F."/>
            <person name="Miadlikowska J."/>
            <person name="Eastwood D.C."/>
            <person name="Hamelin R.C."/>
            <person name="Grigoriev I.V."/>
            <person name="U'Ren J.M."/>
        </authorList>
    </citation>
    <scope>NUCLEOTIDE SEQUENCE [LARGE SCALE GENOMIC DNA]</scope>
    <source>
        <strain evidence="1 2">CBS 119005</strain>
    </source>
</reference>
<sequence length="506" mass="55583">MPYVQRDLVLQDVLGHLATVSDVEPQPNLWPVNPGPSDSIGGYLTPPNRRIFQSYSERLGMYPNGFFVTALDNGTNTGVLREHAIRLNSSVHCEHIPHSDLPSPCPGARPLEIHIERQGLNLSVCAPGNASQFPFTPSRHRQDITEDLYIHLEEPYNLTSVHNNFTVRCTATTSRGYFELGNEDNDYVYGPLLDRWPEPNDIATNFNDYRGLAADYARPTEEDPSTRLSGQRRIGSPFDDGLDETASVPGPLMVSAEVLFGNYSFLQFVVDNATAMTPAQAFAAACEHGSIPFSQVVSFATFGERPSTYCYDIPHQLRGGRDMSWYDDNLASIVASHSRIFNTTDIAEYALTMSMYFANRAVLTKTVLAQDAYTRREIYASPGTITTRPTMATASLVVITVLMFLQVLGLTIVAWFIYSLPTWASAFDAVEVARIGKALADSDLPPLGPVTLEDEKRLMKIDALVGRVGESGLANEKSKVADGDAEIPPGRVQLALGGKGLITRKV</sequence>
<dbReference type="Proteomes" id="UP001497700">
    <property type="component" value="Unassembled WGS sequence"/>
</dbReference>
<comment type="caution">
    <text evidence="1">The sequence shown here is derived from an EMBL/GenBank/DDBJ whole genome shotgun (WGS) entry which is preliminary data.</text>
</comment>
<keyword evidence="2" id="KW-1185">Reference proteome</keyword>
<name>A0ACB9Z128_9PEZI</name>
<protein>
    <submittedName>
        <fullName evidence="1">Uncharacterized protein</fullName>
    </submittedName>
</protein>
<organism evidence="1 2">
    <name type="scientific">Hypoxylon rubiginosum</name>
    <dbReference type="NCBI Taxonomy" id="110542"/>
    <lineage>
        <taxon>Eukaryota</taxon>
        <taxon>Fungi</taxon>
        <taxon>Dikarya</taxon>
        <taxon>Ascomycota</taxon>
        <taxon>Pezizomycotina</taxon>
        <taxon>Sordariomycetes</taxon>
        <taxon>Xylariomycetidae</taxon>
        <taxon>Xylariales</taxon>
        <taxon>Hypoxylaceae</taxon>
        <taxon>Hypoxylon</taxon>
    </lineage>
</organism>
<gene>
    <name evidence="1" type="ORF">F4820DRAFT_420471</name>
</gene>
<accession>A0ACB9Z128</accession>
<evidence type="ECO:0000313" key="1">
    <source>
        <dbReference type="EMBL" id="KAI4865449.1"/>
    </source>
</evidence>
<evidence type="ECO:0000313" key="2">
    <source>
        <dbReference type="Proteomes" id="UP001497700"/>
    </source>
</evidence>
<proteinExistence type="predicted"/>